<gene>
    <name evidence="1" type="ORF">BpHYR1_013683</name>
</gene>
<keyword evidence="2" id="KW-1185">Reference proteome</keyword>
<evidence type="ECO:0000313" key="1">
    <source>
        <dbReference type="EMBL" id="RNA26847.1"/>
    </source>
</evidence>
<accession>A0A3M7RU54</accession>
<organism evidence="1 2">
    <name type="scientific">Brachionus plicatilis</name>
    <name type="common">Marine rotifer</name>
    <name type="synonym">Brachionus muelleri</name>
    <dbReference type="NCBI Taxonomy" id="10195"/>
    <lineage>
        <taxon>Eukaryota</taxon>
        <taxon>Metazoa</taxon>
        <taxon>Spiralia</taxon>
        <taxon>Gnathifera</taxon>
        <taxon>Rotifera</taxon>
        <taxon>Eurotatoria</taxon>
        <taxon>Monogononta</taxon>
        <taxon>Pseudotrocha</taxon>
        <taxon>Ploima</taxon>
        <taxon>Brachionidae</taxon>
        <taxon>Brachionus</taxon>
    </lineage>
</organism>
<proteinExistence type="predicted"/>
<comment type="caution">
    <text evidence="1">The sequence shown here is derived from an EMBL/GenBank/DDBJ whole genome shotgun (WGS) entry which is preliminary data.</text>
</comment>
<sequence>MSFLNHSKTKNISTIFLNGLPHTSHSNSMVRIPPGGFEPSTFCLLHFLKRLIEPLHHQLDMKGIIYTKGSSASAWISDETWALIAERGEIKAKMLQAKSNRIREKLEASYGIKNRLVKKGALRGVIRGII</sequence>
<evidence type="ECO:0000313" key="2">
    <source>
        <dbReference type="Proteomes" id="UP000276133"/>
    </source>
</evidence>
<name>A0A3M7RU54_BRAPC</name>
<dbReference type="EMBL" id="REGN01002660">
    <property type="protein sequence ID" value="RNA26847.1"/>
    <property type="molecule type" value="Genomic_DNA"/>
</dbReference>
<protein>
    <submittedName>
        <fullName evidence="1">Uncharacterized protein</fullName>
    </submittedName>
</protein>
<dbReference type="Proteomes" id="UP000276133">
    <property type="component" value="Unassembled WGS sequence"/>
</dbReference>
<reference evidence="1 2" key="1">
    <citation type="journal article" date="2018" name="Sci. Rep.">
        <title>Genomic signatures of local adaptation to the degree of environmental predictability in rotifers.</title>
        <authorList>
            <person name="Franch-Gras L."/>
            <person name="Hahn C."/>
            <person name="Garcia-Roger E.M."/>
            <person name="Carmona M.J."/>
            <person name="Serra M."/>
            <person name="Gomez A."/>
        </authorList>
    </citation>
    <scope>NUCLEOTIDE SEQUENCE [LARGE SCALE GENOMIC DNA]</scope>
    <source>
        <strain evidence="1">HYR1</strain>
    </source>
</reference>
<dbReference type="AlphaFoldDB" id="A0A3M7RU54"/>